<protein>
    <submittedName>
        <fullName evidence="1">Uncharacterized protein</fullName>
    </submittedName>
</protein>
<dbReference type="Gramene" id="TuG1812G0700002881.01.T01">
    <property type="protein sequence ID" value="TuG1812G0700002881.01.T01"/>
    <property type="gene ID" value="TuG1812G0700002881.01"/>
</dbReference>
<dbReference type="Proteomes" id="UP000015106">
    <property type="component" value="Chromosome 7"/>
</dbReference>
<dbReference type="AlphaFoldDB" id="A0A8R7R2Y0"/>
<gene>
    <name evidence="1" type="primary">LOC125522972</name>
</gene>
<name>A0A8R7R2Y0_TRIUA</name>
<accession>A0A8R7R2Y0</accession>
<reference evidence="1" key="3">
    <citation type="submission" date="2022-06" db="UniProtKB">
        <authorList>
            <consortium name="EnsemblPlants"/>
        </authorList>
    </citation>
    <scope>IDENTIFICATION</scope>
</reference>
<reference evidence="1" key="2">
    <citation type="submission" date="2018-03" db="EMBL/GenBank/DDBJ databases">
        <title>The Triticum urartu genome reveals the dynamic nature of wheat genome evolution.</title>
        <authorList>
            <person name="Ling H."/>
            <person name="Ma B."/>
            <person name="Shi X."/>
            <person name="Liu H."/>
            <person name="Dong L."/>
            <person name="Sun H."/>
            <person name="Cao Y."/>
            <person name="Gao Q."/>
            <person name="Zheng S."/>
            <person name="Li Y."/>
            <person name="Yu Y."/>
            <person name="Du H."/>
            <person name="Qi M."/>
            <person name="Li Y."/>
            <person name="Yu H."/>
            <person name="Cui Y."/>
            <person name="Wang N."/>
            <person name="Chen C."/>
            <person name="Wu H."/>
            <person name="Zhao Y."/>
            <person name="Zhang J."/>
            <person name="Li Y."/>
            <person name="Zhou W."/>
            <person name="Zhang B."/>
            <person name="Hu W."/>
            <person name="Eijk M."/>
            <person name="Tang J."/>
            <person name="Witsenboer H."/>
            <person name="Zhao S."/>
            <person name="Li Z."/>
            <person name="Zhang A."/>
            <person name="Wang D."/>
            <person name="Liang C."/>
        </authorList>
    </citation>
    <scope>NUCLEOTIDE SEQUENCE [LARGE SCALE GENOMIC DNA]</scope>
    <source>
        <strain evidence="1">cv. G1812</strain>
    </source>
</reference>
<reference evidence="2" key="1">
    <citation type="journal article" date="2013" name="Nature">
        <title>Draft genome of the wheat A-genome progenitor Triticum urartu.</title>
        <authorList>
            <person name="Ling H.Q."/>
            <person name="Zhao S."/>
            <person name="Liu D."/>
            <person name="Wang J."/>
            <person name="Sun H."/>
            <person name="Zhang C."/>
            <person name="Fan H."/>
            <person name="Li D."/>
            <person name="Dong L."/>
            <person name="Tao Y."/>
            <person name="Gao C."/>
            <person name="Wu H."/>
            <person name="Li Y."/>
            <person name="Cui Y."/>
            <person name="Guo X."/>
            <person name="Zheng S."/>
            <person name="Wang B."/>
            <person name="Yu K."/>
            <person name="Liang Q."/>
            <person name="Yang W."/>
            <person name="Lou X."/>
            <person name="Chen J."/>
            <person name="Feng M."/>
            <person name="Jian J."/>
            <person name="Zhang X."/>
            <person name="Luo G."/>
            <person name="Jiang Y."/>
            <person name="Liu J."/>
            <person name="Wang Z."/>
            <person name="Sha Y."/>
            <person name="Zhang B."/>
            <person name="Wu H."/>
            <person name="Tang D."/>
            <person name="Shen Q."/>
            <person name="Xue P."/>
            <person name="Zou S."/>
            <person name="Wang X."/>
            <person name="Liu X."/>
            <person name="Wang F."/>
            <person name="Yang Y."/>
            <person name="An X."/>
            <person name="Dong Z."/>
            <person name="Zhang K."/>
            <person name="Zhang X."/>
            <person name="Luo M.C."/>
            <person name="Dvorak J."/>
            <person name="Tong Y."/>
            <person name="Wang J."/>
            <person name="Yang H."/>
            <person name="Li Z."/>
            <person name="Wang D."/>
            <person name="Zhang A."/>
            <person name="Wang J."/>
        </authorList>
    </citation>
    <scope>NUCLEOTIDE SEQUENCE</scope>
    <source>
        <strain evidence="2">cv. G1812</strain>
    </source>
</reference>
<evidence type="ECO:0000313" key="1">
    <source>
        <dbReference type="EnsemblPlants" id="TuG1812G0700002881.01.T01"/>
    </source>
</evidence>
<sequence>MAQVVSFPCAVKEFDAGASASPTQIEGPCEIETRSYGGERQWIFRCNQSAGTRIRAFPCGLSLVCRWIALVADRGASNFSDLVSLRMWGRAWCRPPVTAAVGLATGPVSANGDMRVHLMVSQQPQKSGWNKLLRIGAATPSRAPHPNRITAFEKAVRCFTDYPSETVISPVLGTSFESLGEGWCKEHKVLPVSMSSSDKIFVG</sequence>
<keyword evidence="2" id="KW-1185">Reference proteome</keyword>
<organism evidence="1 2">
    <name type="scientific">Triticum urartu</name>
    <name type="common">Red wild einkorn</name>
    <name type="synonym">Crithodium urartu</name>
    <dbReference type="NCBI Taxonomy" id="4572"/>
    <lineage>
        <taxon>Eukaryota</taxon>
        <taxon>Viridiplantae</taxon>
        <taxon>Streptophyta</taxon>
        <taxon>Embryophyta</taxon>
        <taxon>Tracheophyta</taxon>
        <taxon>Spermatophyta</taxon>
        <taxon>Magnoliopsida</taxon>
        <taxon>Liliopsida</taxon>
        <taxon>Poales</taxon>
        <taxon>Poaceae</taxon>
        <taxon>BOP clade</taxon>
        <taxon>Pooideae</taxon>
        <taxon>Triticodae</taxon>
        <taxon>Triticeae</taxon>
        <taxon>Triticinae</taxon>
        <taxon>Triticum</taxon>
    </lineage>
</organism>
<proteinExistence type="predicted"/>
<evidence type="ECO:0000313" key="2">
    <source>
        <dbReference type="Proteomes" id="UP000015106"/>
    </source>
</evidence>
<dbReference type="EnsemblPlants" id="TuG1812G0700002881.01.T01">
    <property type="protein sequence ID" value="TuG1812G0700002881.01.T01"/>
    <property type="gene ID" value="TuG1812G0700002881.01"/>
</dbReference>